<evidence type="ECO:0000256" key="1">
    <source>
        <dbReference type="SAM" id="MobiDB-lite"/>
    </source>
</evidence>
<name>A0AA39RIF1_ACESA</name>
<sequence>MGPLPQGFNKKKDAKEGSLLKRYFKEKRPTAELLYATMKRLTAEEGEDILKMASIFMVSQFFGTDDGRKAIPEWMFALVEDEEAFKKFPWGSYIYSITLFWLKRFTQQHIHTLRGTTKEEEKKKEAEGRGKNKMKGEDGEKEDENKGTKGQEVDENKEIEGQQGGMDENKGGQVPEIDVLVKEKKKSKYHTLNIFGFILPFQSTFHTCIQPSTVANLCSTIVSLFKESDSKTAKLIKESEERQLSFFRAELSKIREEMKVDDRPAKKSTEDNSGISKQKNDKVYEEDLNGEILCKLEEKIDVEGDDASNWKMENSDDAHKHSSDPVTDALADSKMVEDVDKQTILNETELKEINKCVDLCIEEIGQQSKPLTKKSVQRSIHLDDVASPSVVAYDVADPRVTYKDQDKARARKRLRYLNLHWVNPLASKRLKSSASDKPSTQGDITDVEFTAFLKTKQPTW</sequence>
<feature type="compositionally biased region" description="Basic and acidic residues" evidence="1">
    <location>
        <begin position="258"/>
        <end position="270"/>
    </location>
</feature>
<keyword evidence="3" id="KW-1185">Reference proteome</keyword>
<gene>
    <name evidence="2" type="ORF">LWI29_026526</name>
</gene>
<comment type="caution">
    <text evidence="2">The sequence shown here is derived from an EMBL/GenBank/DDBJ whole genome shotgun (WGS) entry which is preliminary data.</text>
</comment>
<reference evidence="2" key="1">
    <citation type="journal article" date="2022" name="Plant J.">
        <title>Strategies of tolerance reflected in two North American maple genomes.</title>
        <authorList>
            <person name="McEvoy S.L."/>
            <person name="Sezen U.U."/>
            <person name="Trouern-Trend A."/>
            <person name="McMahon S.M."/>
            <person name="Schaberg P.G."/>
            <person name="Yang J."/>
            <person name="Wegrzyn J.L."/>
            <person name="Swenson N.G."/>
        </authorList>
    </citation>
    <scope>NUCLEOTIDE SEQUENCE</scope>
    <source>
        <strain evidence="2">NS2018</strain>
    </source>
</reference>
<organism evidence="2 3">
    <name type="scientific">Acer saccharum</name>
    <name type="common">Sugar maple</name>
    <dbReference type="NCBI Taxonomy" id="4024"/>
    <lineage>
        <taxon>Eukaryota</taxon>
        <taxon>Viridiplantae</taxon>
        <taxon>Streptophyta</taxon>
        <taxon>Embryophyta</taxon>
        <taxon>Tracheophyta</taxon>
        <taxon>Spermatophyta</taxon>
        <taxon>Magnoliopsida</taxon>
        <taxon>eudicotyledons</taxon>
        <taxon>Gunneridae</taxon>
        <taxon>Pentapetalae</taxon>
        <taxon>rosids</taxon>
        <taxon>malvids</taxon>
        <taxon>Sapindales</taxon>
        <taxon>Sapindaceae</taxon>
        <taxon>Hippocastanoideae</taxon>
        <taxon>Acereae</taxon>
        <taxon>Acer</taxon>
    </lineage>
</organism>
<feature type="compositionally biased region" description="Basic and acidic residues" evidence="1">
    <location>
        <begin position="116"/>
        <end position="160"/>
    </location>
</feature>
<feature type="region of interest" description="Disordered" evidence="1">
    <location>
        <begin position="115"/>
        <end position="174"/>
    </location>
</feature>
<evidence type="ECO:0008006" key="4">
    <source>
        <dbReference type="Google" id="ProtNLM"/>
    </source>
</evidence>
<dbReference type="PANTHER" id="PTHR48449">
    <property type="entry name" value="DUF1985 DOMAIN-CONTAINING PROTEIN"/>
    <property type="match status" value="1"/>
</dbReference>
<feature type="region of interest" description="Disordered" evidence="1">
    <location>
        <begin position="258"/>
        <end position="281"/>
    </location>
</feature>
<evidence type="ECO:0000313" key="3">
    <source>
        <dbReference type="Proteomes" id="UP001168877"/>
    </source>
</evidence>
<dbReference type="PANTHER" id="PTHR48449:SF1">
    <property type="entry name" value="DUF1985 DOMAIN-CONTAINING PROTEIN"/>
    <property type="match status" value="1"/>
</dbReference>
<feature type="compositionally biased region" description="Basic and acidic residues" evidence="1">
    <location>
        <begin position="313"/>
        <end position="323"/>
    </location>
</feature>
<proteinExistence type="predicted"/>
<evidence type="ECO:0000313" key="2">
    <source>
        <dbReference type="EMBL" id="KAK0574636.1"/>
    </source>
</evidence>
<dbReference type="EMBL" id="JAUESC010000387">
    <property type="protein sequence ID" value="KAK0574636.1"/>
    <property type="molecule type" value="Genomic_DNA"/>
</dbReference>
<feature type="region of interest" description="Disordered" evidence="1">
    <location>
        <begin position="306"/>
        <end position="326"/>
    </location>
</feature>
<dbReference type="AlphaFoldDB" id="A0AA39RIF1"/>
<accession>A0AA39RIF1</accession>
<dbReference type="Proteomes" id="UP001168877">
    <property type="component" value="Unassembled WGS sequence"/>
</dbReference>
<reference evidence="2" key="2">
    <citation type="submission" date="2023-06" db="EMBL/GenBank/DDBJ databases">
        <authorList>
            <person name="Swenson N.G."/>
            <person name="Wegrzyn J.L."/>
            <person name="Mcevoy S.L."/>
        </authorList>
    </citation>
    <scope>NUCLEOTIDE SEQUENCE</scope>
    <source>
        <strain evidence="2">NS2018</strain>
        <tissue evidence="2">Leaf</tissue>
    </source>
</reference>
<protein>
    <recommendedName>
        <fullName evidence="4">DUF1985 domain-containing protein</fullName>
    </recommendedName>
</protein>